<comment type="caution">
    <text evidence="2">The sequence shown here is derived from an EMBL/GenBank/DDBJ whole genome shotgun (WGS) entry which is preliminary data.</text>
</comment>
<feature type="signal peptide" evidence="1">
    <location>
        <begin position="1"/>
        <end position="20"/>
    </location>
</feature>
<reference evidence="3" key="1">
    <citation type="submission" date="2014-06" db="EMBL/GenBank/DDBJ databases">
        <authorList>
            <person name="Winans N.J."/>
            <person name="Newell P.D."/>
            <person name="Douglas A.E."/>
        </authorList>
    </citation>
    <scope>NUCLEOTIDE SEQUENCE [LARGE SCALE GENOMIC DNA]</scope>
</reference>
<feature type="chain" id="PRO_5012784151" description="Lipoprotein" evidence="1">
    <location>
        <begin position="21"/>
        <end position="155"/>
    </location>
</feature>
<keyword evidence="1" id="KW-0732">Signal</keyword>
<dbReference type="RefSeq" id="WP_086658896.1">
    <property type="nucleotide sequence ID" value="NZ_JBJJWX010000019.1"/>
</dbReference>
<organism evidence="2 3">
    <name type="scientific">Acetobacter indonesiensis</name>
    <dbReference type="NCBI Taxonomy" id="104101"/>
    <lineage>
        <taxon>Bacteria</taxon>
        <taxon>Pseudomonadati</taxon>
        <taxon>Pseudomonadota</taxon>
        <taxon>Alphaproteobacteria</taxon>
        <taxon>Acetobacterales</taxon>
        <taxon>Acetobacteraceae</taxon>
        <taxon>Acetobacter</taxon>
    </lineage>
</organism>
<protein>
    <recommendedName>
        <fullName evidence="4">Lipoprotein</fullName>
    </recommendedName>
</protein>
<accession>A0A252AX62</accession>
<gene>
    <name evidence="2" type="ORF">HK17_15780</name>
</gene>
<dbReference type="EMBL" id="JOPA01000008">
    <property type="protein sequence ID" value="OUI95903.1"/>
    <property type="molecule type" value="Genomic_DNA"/>
</dbReference>
<proteinExistence type="predicted"/>
<evidence type="ECO:0008006" key="4">
    <source>
        <dbReference type="Google" id="ProtNLM"/>
    </source>
</evidence>
<dbReference type="Proteomes" id="UP000194641">
    <property type="component" value="Unassembled WGS sequence"/>
</dbReference>
<dbReference type="AlphaFoldDB" id="A0A252AX62"/>
<sequence length="155" mass="17143">MKRALFLCLSLLAPALPACAQTVVDGSDKAASPFVKNTLKSLASKFPETHPRFRKISTHKTNDKQIICGEISLEDSKNPGNTSFMPFGATEGEENPLVFEGRTIPSALDFREVNSWINRGADLEDLEEMGCVPEGSYRKYSDHLNTVLQHRKTSS</sequence>
<evidence type="ECO:0000313" key="3">
    <source>
        <dbReference type="Proteomes" id="UP000194641"/>
    </source>
</evidence>
<evidence type="ECO:0000313" key="2">
    <source>
        <dbReference type="EMBL" id="OUI95903.1"/>
    </source>
</evidence>
<evidence type="ECO:0000256" key="1">
    <source>
        <dbReference type="SAM" id="SignalP"/>
    </source>
</evidence>
<name>A0A252AX62_9PROT</name>